<organism evidence="2">
    <name type="scientific">plant metagenome</name>
    <dbReference type="NCBI Taxonomy" id="1297885"/>
    <lineage>
        <taxon>unclassified sequences</taxon>
        <taxon>metagenomes</taxon>
        <taxon>organismal metagenomes</taxon>
    </lineage>
</organism>
<reference evidence="2" key="1">
    <citation type="submission" date="2019-03" db="EMBL/GenBank/DDBJ databases">
        <authorList>
            <person name="Danneels B."/>
        </authorList>
    </citation>
    <scope>NUCLEOTIDE SEQUENCE</scope>
</reference>
<feature type="compositionally biased region" description="Basic and acidic residues" evidence="1">
    <location>
        <begin position="11"/>
        <end position="30"/>
    </location>
</feature>
<sequence length="75" mass="8989">MKQVTENFRQVGDHPYESGEKQNQKVHRDPANIVGNWRDLMYHWRAGRFGHRRARDIWLPGGHPVSDRRTSLPWR</sequence>
<dbReference type="AlphaFoldDB" id="A0A484Q9Z7"/>
<feature type="region of interest" description="Disordered" evidence="1">
    <location>
        <begin position="1"/>
        <end position="30"/>
    </location>
</feature>
<gene>
    <name evidence="2" type="ORF">ANDO1_2889</name>
    <name evidence="3" type="ORF">ANDO2_3122</name>
</gene>
<dbReference type="EMBL" id="CAADIB010000018">
    <property type="protein sequence ID" value="VFR37824.1"/>
    <property type="molecule type" value="Genomic_DNA"/>
</dbReference>
<evidence type="ECO:0000256" key="1">
    <source>
        <dbReference type="SAM" id="MobiDB-lite"/>
    </source>
</evidence>
<name>A0A484Q9Z7_9ZZZZ</name>
<accession>A0A484Q9Z7</accession>
<dbReference type="EMBL" id="CAADHZ010000025">
    <property type="protein sequence ID" value="VFR34111.1"/>
    <property type="molecule type" value="Genomic_DNA"/>
</dbReference>
<proteinExistence type="predicted"/>
<evidence type="ECO:0000313" key="3">
    <source>
        <dbReference type="EMBL" id="VFR37824.1"/>
    </source>
</evidence>
<evidence type="ECO:0000313" key="2">
    <source>
        <dbReference type="EMBL" id="VFR34111.1"/>
    </source>
</evidence>
<protein>
    <submittedName>
        <fullName evidence="2">Uncharacterized protein</fullName>
    </submittedName>
</protein>